<dbReference type="RefSeq" id="WP_138109915.1">
    <property type="nucleotide sequence ID" value="NZ_JRPR02000009.1"/>
</dbReference>
<proteinExistence type="predicted"/>
<dbReference type="OrthoDB" id="5323413at2"/>
<accession>A0A4U8T700</accession>
<name>A0A4U8T700_9HELI</name>
<organism evidence="2 3">
    <name type="scientific">Helicobacter jaachi</name>
    <dbReference type="NCBI Taxonomy" id="1677920"/>
    <lineage>
        <taxon>Bacteria</taxon>
        <taxon>Pseudomonadati</taxon>
        <taxon>Campylobacterota</taxon>
        <taxon>Epsilonproteobacteria</taxon>
        <taxon>Campylobacterales</taxon>
        <taxon>Helicobacteraceae</taxon>
        <taxon>Helicobacter</taxon>
    </lineage>
</organism>
<keyword evidence="1" id="KW-0175">Coiled coil</keyword>
<evidence type="ECO:0000313" key="2">
    <source>
        <dbReference type="EMBL" id="TLD95399.1"/>
    </source>
</evidence>
<sequence>MAEEKQRTFKQRADSFITGMIDDEDRTDAKLRSFMDALKNSFSLFIPADNHAAFIKMLQDEIDKLNEQRQLGLEKEQVNEYINILKTEITNEQNAIETQDFSQKLEQEIKEIKNPSLEEQFEQHKDSAIERFTDKHIDELQELNVVKTMKAGKKGDTFQVYSNSVFLKQEEEQALKQKFLEASPKGREKIFDDVLDMDKVKQNIEQSNKFINDFKNEKESIADKPSLEAINNGKLNPDTYFTDLSTWFENKRLENLKMPISKEEFKKDFYEYCKNGMSENEMKILVILANKEPSSLSKEHKDMLREGLKLNLENQNLLNQGLDTAIRASIGEKVINAQVPELTKTINELSKTNNLVDKRFCENTAPKLAQHILNENKNLNPTNTITLKAIATNTPIASLSKSMSSSLKR</sequence>
<dbReference type="EMBL" id="JRPR02000009">
    <property type="protein sequence ID" value="TLD95399.1"/>
    <property type="molecule type" value="Genomic_DNA"/>
</dbReference>
<reference evidence="2 3" key="1">
    <citation type="journal article" date="2014" name="Genome Announc.">
        <title>Draft genome sequences of eight enterohepatic helicobacter species isolated from both laboratory and wild rodents.</title>
        <authorList>
            <person name="Sheh A."/>
            <person name="Shen Z."/>
            <person name="Fox J.G."/>
        </authorList>
    </citation>
    <scope>NUCLEOTIDE SEQUENCE [LARGE SCALE GENOMIC DNA]</scope>
    <source>
        <strain evidence="2 3">MIT 09-6949</strain>
    </source>
</reference>
<evidence type="ECO:0000313" key="3">
    <source>
        <dbReference type="Proteomes" id="UP000029733"/>
    </source>
</evidence>
<evidence type="ECO:0000256" key="1">
    <source>
        <dbReference type="SAM" id="Coils"/>
    </source>
</evidence>
<comment type="caution">
    <text evidence="2">The sequence shown here is derived from an EMBL/GenBank/DDBJ whole genome shotgun (WGS) entry which is preliminary data.</text>
</comment>
<protein>
    <submittedName>
        <fullName evidence="2">Uncharacterized protein</fullName>
    </submittedName>
</protein>
<keyword evidence="3" id="KW-1185">Reference proteome</keyword>
<gene>
    <name evidence="2" type="ORF">LS71_008305</name>
</gene>
<feature type="coiled-coil region" evidence="1">
    <location>
        <begin position="48"/>
        <end position="75"/>
    </location>
</feature>
<dbReference type="Proteomes" id="UP000029733">
    <property type="component" value="Unassembled WGS sequence"/>
</dbReference>
<dbReference type="AlphaFoldDB" id="A0A4U8T700"/>